<keyword evidence="7" id="KW-1185">Reference proteome</keyword>
<evidence type="ECO:0000259" key="5">
    <source>
        <dbReference type="PROSITE" id="PS50102"/>
    </source>
</evidence>
<protein>
    <recommendedName>
        <fullName evidence="5">RRM domain-containing protein</fullName>
    </recommendedName>
</protein>
<evidence type="ECO:0000256" key="3">
    <source>
        <dbReference type="PROSITE-ProRule" id="PRU00176"/>
    </source>
</evidence>
<dbReference type="InterPro" id="IPR012677">
    <property type="entry name" value="Nucleotide-bd_a/b_plait_sf"/>
</dbReference>
<dbReference type="InterPro" id="IPR035979">
    <property type="entry name" value="RBD_domain_sf"/>
</dbReference>
<feature type="chain" id="PRO_5025505647" description="RRM domain-containing protein" evidence="4">
    <location>
        <begin position="26"/>
        <end position="181"/>
    </location>
</feature>
<organism evidence="6 7">
    <name type="scientific">Gymnopus androsaceus JB14</name>
    <dbReference type="NCBI Taxonomy" id="1447944"/>
    <lineage>
        <taxon>Eukaryota</taxon>
        <taxon>Fungi</taxon>
        <taxon>Dikarya</taxon>
        <taxon>Basidiomycota</taxon>
        <taxon>Agaricomycotina</taxon>
        <taxon>Agaricomycetes</taxon>
        <taxon>Agaricomycetidae</taxon>
        <taxon>Agaricales</taxon>
        <taxon>Marasmiineae</taxon>
        <taxon>Omphalotaceae</taxon>
        <taxon>Gymnopus</taxon>
    </lineage>
</organism>
<dbReference type="Pfam" id="PF00076">
    <property type="entry name" value="RRM_1"/>
    <property type="match status" value="2"/>
</dbReference>
<feature type="signal peptide" evidence="4">
    <location>
        <begin position="1"/>
        <end position="25"/>
    </location>
</feature>
<gene>
    <name evidence="6" type="ORF">BT96DRAFT_828371</name>
</gene>
<dbReference type="PROSITE" id="PS50102">
    <property type="entry name" value="RRM"/>
    <property type="match status" value="2"/>
</dbReference>
<evidence type="ECO:0000256" key="4">
    <source>
        <dbReference type="SAM" id="SignalP"/>
    </source>
</evidence>
<dbReference type="PANTHER" id="PTHR48032:SF6">
    <property type="entry name" value="RNA-BINDING (RRM_RBD_RNP MOTIFS) FAMILY PROTEIN"/>
    <property type="match status" value="1"/>
</dbReference>
<dbReference type="GO" id="GO:0006417">
    <property type="term" value="P:regulation of translation"/>
    <property type="evidence" value="ECO:0007669"/>
    <property type="project" value="TreeGrafter"/>
</dbReference>
<keyword evidence="1" id="KW-0677">Repeat</keyword>
<feature type="domain" description="RRM" evidence="5">
    <location>
        <begin position="95"/>
        <end position="181"/>
    </location>
</feature>
<evidence type="ECO:0000256" key="2">
    <source>
        <dbReference type="ARBA" id="ARBA00022884"/>
    </source>
</evidence>
<feature type="domain" description="RRM" evidence="5">
    <location>
        <begin position="11"/>
        <end position="86"/>
    </location>
</feature>
<dbReference type="Proteomes" id="UP000799118">
    <property type="component" value="Unassembled WGS sequence"/>
</dbReference>
<dbReference type="PANTHER" id="PTHR48032">
    <property type="entry name" value="RNA-BINDING PROTEIN MUSASHI HOMOLOG RBP6"/>
    <property type="match status" value="1"/>
</dbReference>
<proteinExistence type="predicted"/>
<dbReference type="EMBL" id="ML769560">
    <property type="protein sequence ID" value="KAE9393985.1"/>
    <property type="molecule type" value="Genomic_DNA"/>
</dbReference>
<evidence type="ECO:0000256" key="1">
    <source>
        <dbReference type="ARBA" id="ARBA00022737"/>
    </source>
</evidence>
<dbReference type="Gene3D" id="3.30.70.330">
    <property type="match status" value="2"/>
</dbReference>
<dbReference type="SMART" id="SM00360">
    <property type="entry name" value="RRM"/>
    <property type="match status" value="2"/>
</dbReference>
<keyword evidence="2 3" id="KW-0694">RNA-binding</keyword>
<evidence type="ECO:0000313" key="7">
    <source>
        <dbReference type="Proteomes" id="UP000799118"/>
    </source>
</evidence>
<dbReference type="GO" id="GO:0003729">
    <property type="term" value="F:mRNA binding"/>
    <property type="evidence" value="ECO:0007669"/>
    <property type="project" value="TreeGrafter"/>
</dbReference>
<dbReference type="AlphaFoldDB" id="A0A6A4H9Y2"/>
<name>A0A6A4H9Y2_9AGAR</name>
<evidence type="ECO:0000313" key="6">
    <source>
        <dbReference type="EMBL" id="KAE9393985.1"/>
    </source>
</evidence>
<keyword evidence="4" id="KW-0732">Signal</keyword>
<accession>A0A6A4H9Y2</accession>
<dbReference type="SUPFAM" id="SSF54928">
    <property type="entry name" value="RNA-binding domain, RBD"/>
    <property type="match status" value="1"/>
</dbReference>
<dbReference type="OrthoDB" id="1875751at2759"/>
<reference evidence="6" key="1">
    <citation type="journal article" date="2019" name="Environ. Microbiol.">
        <title>Fungal ecological strategies reflected in gene transcription - a case study of two litter decomposers.</title>
        <authorList>
            <person name="Barbi F."/>
            <person name="Kohler A."/>
            <person name="Barry K."/>
            <person name="Baskaran P."/>
            <person name="Daum C."/>
            <person name="Fauchery L."/>
            <person name="Ihrmark K."/>
            <person name="Kuo A."/>
            <person name="LaButti K."/>
            <person name="Lipzen A."/>
            <person name="Morin E."/>
            <person name="Grigoriev I.V."/>
            <person name="Henrissat B."/>
            <person name="Lindahl B."/>
            <person name="Martin F."/>
        </authorList>
    </citation>
    <scope>NUCLEOTIDE SEQUENCE</scope>
    <source>
        <strain evidence="6">JB14</strain>
    </source>
</reference>
<sequence length="181" mass="20021">MLLQSLVHLASKLFIGGLNWDTTDAEGLRNYFSQFGKVDACTIMRDPAGTSRGFAFLTFEDPNAVHAVTAREHFLDGKSIDPKRAIPREEHLRNTRYFVGGLAPATTSESMKEFFTTYGKVVDATVMLDRESGRSKGFGFVTFEDAANADQLVGKNLVLDEKQVCVYVMLLLRSGLTVSLD</sequence>
<dbReference type="InterPro" id="IPR000504">
    <property type="entry name" value="RRM_dom"/>
</dbReference>